<name>A0A3P3R6F1_9EURY</name>
<dbReference type="HAMAP" id="MF_02131">
    <property type="entry name" value="HMPDK_arch"/>
    <property type="match status" value="1"/>
</dbReference>
<comment type="cofactor">
    <cofactor evidence="1">
        <name>Mg(2+)</name>
        <dbReference type="ChEBI" id="CHEBI:18420"/>
    </cofactor>
</comment>
<dbReference type="RefSeq" id="WP_124955745.1">
    <property type="nucleotide sequence ID" value="NZ_RRCH01000030.1"/>
</dbReference>
<evidence type="ECO:0000256" key="1">
    <source>
        <dbReference type="HAMAP-Rule" id="MF_02131"/>
    </source>
</evidence>
<evidence type="ECO:0000313" key="3">
    <source>
        <dbReference type="Proteomes" id="UP000282322"/>
    </source>
</evidence>
<comment type="caution">
    <text evidence="2">The sequence shown here is derived from an EMBL/GenBank/DDBJ whole genome shotgun (WGS) entry which is preliminary data.</text>
</comment>
<proteinExistence type="inferred from homology"/>
<dbReference type="PANTHER" id="PTHR39648">
    <property type="entry name" value="6-HYDROXYMETHYL-7,8-DIHYDROPTERIN PYROPHOSPHOKINASE"/>
    <property type="match status" value="1"/>
</dbReference>
<dbReference type="EMBL" id="RRCH01000030">
    <property type="protein sequence ID" value="RRJ29027.1"/>
    <property type="molecule type" value="Genomic_DNA"/>
</dbReference>
<keyword evidence="1" id="KW-0289">Folate biosynthesis</keyword>
<keyword evidence="1" id="KW-0418">Kinase</keyword>
<comment type="similarity">
    <text evidence="1">Belongs to the archaeal 6-HMPDK family.</text>
</comment>
<dbReference type="GO" id="GO:0016301">
    <property type="term" value="F:kinase activity"/>
    <property type="evidence" value="ECO:0007669"/>
    <property type="project" value="UniProtKB-KW"/>
</dbReference>
<sequence length="228" mass="24785">MDFSEWEPLYTTILDDLGIDRGADERGRDRLAALTTSFDLDRLALTGEAVVIVGGGSIGDDAQIGRFDRVIAAGGGIKHCQQTGTAIDLAVTDLDTDPETVVSLTRHGTPVAVAAHGDNIPAVERYVPAMDRDNVLPTTQAEPVAHVVNAGGFTDGDRAAFLADHCGAGSLTFLGWEFDDADVNPMKSRKLQWAKRLLRVLEQRRHERFSVLDEYRTAVDTDDLKNHS</sequence>
<dbReference type="GO" id="GO:0000287">
    <property type="term" value="F:magnesium ion binding"/>
    <property type="evidence" value="ECO:0007669"/>
    <property type="project" value="UniProtKB-UniRule"/>
</dbReference>
<comment type="function">
    <text evidence="1">Catalyzes the transfer of diphosphate from ATP to 6-hydroxymethyl-7,8-dihydropterin (6-HMD), leading to 6-hydroxymethyl-7,8-dihydropterin diphosphate (6-HMDP).</text>
</comment>
<evidence type="ECO:0000313" key="2">
    <source>
        <dbReference type="EMBL" id="RRJ29027.1"/>
    </source>
</evidence>
<reference evidence="2 3" key="1">
    <citation type="submission" date="2018-11" db="EMBL/GenBank/DDBJ databases">
        <title>Taxonoimc description of Halomarina strain SPP-AMP-1.</title>
        <authorList>
            <person name="Pal Y."/>
            <person name="Srinivasana K."/>
            <person name="Verma A."/>
            <person name="Kumar P."/>
        </authorList>
    </citation>
    <scope>NUCLEOTIDE SEQUENCE [LARGE SCALE GENOMIC DNA]</scope>
    <source>
        <strain evidence="2 3">SPP-AMP-1</strain>
    </source>
</reference>
<dbReference type="OrthoDB" id="34207at2157"/>
<keyword evidence="1" id="KW-0547">Nucleotide-binding</keyword>
<organism evidence="2 3">
    <name type="scientific">Halocatena pleomorpha</name>
    <dbReference type="NCBI Taxonomy" id="1785090"/>
    <lineage>
        <taxon>Archaea</taxon>
        <taxon>Methanobacteriati</taxon>
        <taxon>Methanobacteriota</taxon>
        <taxon>Stenosarchaea group</taxon>
        <taxon>Halobacteria</taxon>
        <taxon>Halobacteriales</taxon>
        <taxon>Natronomonadaceae</taxon>
        <taxon>Halocatena</taxon>
    </lineage>
</organism>
<dbReference type="GO" id="GO:0003848">
    <property type="term" value="F:2-amino-4-hydroxy-6-hydroxymethyldihydropteridine diphosphokinase activity"/>
    <property type="evidence" value="ECO:0007669"/>
    <property type="project" value="UniProtKB-UniRule"/>
</dbReference>
<keyword evidence="1" id="KW-0067">ATP-binding</keyword>
<dbReference type="EC" id="2.7.6.3" evidence="1"/>
<dbReference type="GO" id="GO:0046656">
    <property type="term" value="P:folic acid biosynthetic process"/>
    <property type="evidence" value="ECO:0007669"/>
    <property type="project" value="UniProtKB-KW"/>
</dbReference>
<dbReference type="GO" id="GO:0005524">
    <property type="term" value="F:ATP binding"/>
    <property type="evidence" value="ECO:0007669"/>
    <property type="project" value="UniProtKB-UniRule"/>
</dbReference>
<dbReference type="GO" id="GO:0046654">
    <property type="term" value="P:tetrahydrofolate biosynthetic process"/>
    <property type="evidence" value="ECO:0007669"/>
    <property type="project" value="UniProtKB-UniRule"/>
</dbReference>
<protein>
    <recommendedName>
        <fullName evidence="1">6-hydroxymethyl-7,8-dihydropterin pyrophosphokinase</fullName>
        <shortName evidence="1">HPPK</shortName>
        <ecNumber evidence="1">2.7.6.3</ecNumber>
    </recommendedName>
    <alternativeName>
        <fullName evidence="1">2-amino-4-hydroxy-6-hydroxymethyldihydropteridine pyrophosphokinase</fullName>
    </alternativeName>
    <alternativeName>
        <fullName evidence="1">6-hydroxymethyl-7,8-dihydropterin diphosphokinase</fullName>
        <shortName evidence="1">6-HMPDK</shortName>
    </alternativeName>
    <alternativeName>
        <fullName evidence="1">7,8-dihydro-6-hydroxymethylpterin diphosphokinase</fullName>
    </alternativeName>
    <alternativeName>
        <fullName evidence="1">7,8-dihydro-6-hydroxymethylpterin pyrophosphokinase</fullName>
        <shortName evidence="1">PPPK</shortName>
    </alternativeName>
</protein>
<accession>A0A3P3R6F1</accession>
<dbReference type="Proteomes" id="UP000282322">
    <property type="component" value="Unassembled WGS sequence"/>
</dbReference>
<dbReference type="InterPro" id="IPR027510">
    <property type="entry name" value="HMPDK_MptE"/>
</dbReference>
<comment type="catalytic activity">
    <reaction evidence="1">
        <text>6-hydroxymethyl-7,8-dihydropterin + ATP = (7,8-dihydropterin-6-yl)methyl diphosphate + AMP + H(+)</text>
        <dbReference type="Rhea" id="RHEA:11412"/>
        <dbReference type="ChEBI" id="CHEBI:15378"/>
        <dbReference type="ChEBI" id="CHEBI:30616"/>
        <dbReference type="ChEBI" id="CHEBI:44841"/>
        <dbReference type="ChEBI" id="CHEBI:72950"/>
        <dbReference type="ChEBI" id="CHEBI:456215"/>
        <dbReference type="EC" id="2.7.6.3"/>
    </reaction>
</comment>
<keyword evidence="1" id="KW-0808">Transferase</keyword>
<dbReference type="AlphaFoldDB" id="A0A3P3R6F1"/>
<keyword evidence="3" id="KW-1185">Reference proteome</keyword>
<gene>
    <name evidence="1" type="primary">mptE</name>
    <name evidence="2" type="ORF">EIK79_14035</name>
</gene>
<comment type="pathway">
    <text evidence="1">Cofactor biosynthesis; tetrahydrofolate biosynthesis; 2-amino-4-hydroxy-6-hydroxymethyl-7,8-dihydropteridine diphosphate from 7,8-dihydroneopterin triphosphate: step 4/4.</text>
</comment>
<dbReference type="UniPathway" id="UPA00077">
    <property type="reaction ID" value="UER00155"/>
</dbReference>
<dbReference type="PANTHER" id="PTHR39648:SF1">
    <property type="entry name" value="6-HYDROXYMETHYL-7,8-DIHYDROPTERIN PYROPHOSPHOKINASE"/>
    <property type="match status" value="1"/>
</dbReference>
<keyword evidence="1" id="KW-0460">Magnesium</keyword>